<dbReference type="InterPro" id="IPR033134">
    <property type="entry name" value="Asp/Glu_racemase_AS_2"/>
</dbReference>
<dbReference type="UniPathway" id="UPA00219"/>
<name>A0A2K9LTZ8_9GAMM</name>
<dbReference type="Pfam" id="PF01177">
    <property type="entry name" value="Asp_Glu_race"/>
    <property type="match status" value="1"/>
</dbReference>
<evidence type="ECO:0000256" key="1">
    <source>
        <dbReference type="ARBA" id="ARBA00001602"/>
    </source>
</evidence>
<sequence length="283" mass="31104">MHIMQNPTFLIIDSGVGGLSIWHEIQQRIPHAHACYVADNGAYPYGALAEQVLVERLLSLLPELEQRYQPDIIVIACNTASTVVLDHLRAQISTPIIGVVPAIKPAAELSVSRQVTLLATPGTIKRQYTDRLIQEFGKGCAFTRIGSHELVHEAERKLRGLPVNMDTIRQELAPLIQPNNNTDVLILGCTHFPFLKDEISQLIPAGIRVIDSGNAIARRAQQLLDNLAATTGHETHLTTNTFLFTAESGEAHNLEPGILHFGFDKIQFLTKSTTQNEQKSGAS</sequence>
<keyword evidence="5 7" id="KW-0413">Isomerase</keyword>
<evidence type="ECO:0000256" key="2">
    <source>
        <dbReference type="ARBA" id="ARBA00013090"/>
    </source>
</evidence>
<dbReference type="GO" id="GO:0009252">
    <property type="term" value="P:peptidoglycan biosynthetic process"/>
    <property type="evidence" value="ECO:0007669"/>
    <property type="project" value="UniProtKB-UniRule"/>
</dbReference>
<keyword evidence="6 7" id="KW-0961">Cell wall biogenesis/degradation</keyword>
<evidence type="ECO:0000313" key="9">
    <source>
        <dbReference type="Proteomes" id="UP000235116"/>
    </source>
</evidence>
<dbReference type="PROSITE" id="PS00923">
    <property type="entry name" value="ASP_GLU_RACEMASE_1"/>
    <property type="match status" value="1"/>
</dbReference>
<accession>A0A2K9LTZ8</accession>
<evidence type="ECO:0000256" key="6">
    <source>
        <dbReference type="ARBA" id="ARBA00023316"/>
    </source>
</evidence>
<evidence type="ECO:0000313" key="8">
    <source>
        <dbReference type="EMBL" id="AUM14294.1"/>
    </source>
</evidence>
<dbReference type="InterPro" id="IPR001920">
    <property type="entry name" value="Asp/Glu_race"/>
</dbReference>
<feature type="binding site" evidence="7">
    <location>
        <begin position="45"/>
        <end position="46"/>
    </location>
    <ligand>
        <name>substrate</name>
    </ligand>
</feature>
<evidence type="ECO:0000256" key="3">
    <source>
        <dbReference type="ARBA" id="ARBA00022960"/>
    </source>
</evidence>
<comment type="function">
    <text evidence="7">Provides the (R)-glutamate required for cell wall biosynthesis.</text>
</comment>
<organism evidence="8 9">
    <name type="scientific">Ketobacter alkanivorans</name>
    <dbReference type="NCBI Taxonomy" id="1917421"/>
    <lineage>
        <taxon>Bacteria</taxon>
        <taxon>Pseudomonadati</taxon>
        <taxon>Pseudomonadota</taxon>
        <taxon>Gammaproteobacteria</taxon>
        <taxon>Pseudomonadales</taxon>
        <taxon>Ketobacteraceae</taxon>
        <taxon>Ketobacter</taxon>
    </lineage>
</organism>
<evidence type="ECO:0000256" key="4">
    <source>
        <dbReference type="ARBA" id="ARBA00022984"/>
    </source>
</evidence>
<dbReference type="KEGG" id="kak:Kalk_18515"/>
<comment type="pathway">
    <text evidence="7">Cell wall biogenesis; peptidoglycan biosynthesis.</text>
</comment>
<dbReference type="GO" id="GO:0071555">
    <property type="term" value="P:cell wall organization"/>
    <property type="evidence" value="ECO:0007669"/>
    <property type="project" value="UniProtKB-KW"/>
</dbReference>
<keyword evidence="9" id="KW-1185">Reference proteome</keyword>
<gene>
    <name evidence="7" type="primary">murI</name>
    <name evidence="8" type="ORF">Kalk_18515</name>
</gene>
<dbReference type="AlphaFoldDB" id="A0A2K9LTZ8"/>
<dbReference type="GO" id="GO:0008360">
    <property type="term" value="P:regulation of cell shape"/>
    <property type="evidence" value="ECO:0007669"/>
    <property type="project" value="UniProtKB-KW"/>
</dbReference>
<dbReference type="EMBL" id="CP022684">
    <property type="protein sequence ID" value="AUM14294.1"/>
    <property type="molecule type" value="Genomic_DNA"/>
</dbReference>
<dbReference type="InterPro" id="IPR018187">
    <property type="entry name" value="Asp/Glu_racemase_AS_1"/>
</dbReference>
<comment type="similarity">
    <text evidence="7">Belongs to the aspartate/glutamate racemases family.</text>
</comment>
<feature type="binding site" evidence="7">
    <location>
        <begin position="13"/>
        <end position="14"/>
    </location>
    <ligand>
        <name>substrate</name>
    </ligand>
</feature>
<dbReference type="SUPFAM" id="SSF53681">
    <property type="entry name" value="Aspartate/glutamate racemase"/>
    <property type="match status" value="2"/>
</dbReference>
<reference evidence="9" key="1">
    <citation type="submission" date="2017-08" db="EMBL/GenBank/DDBJ databases">
        <title>Direct submision.</title>
        <authorList>
            <person name="Kim S.-J."/>
            <person name="Rhee S.-K."/>
        </authorList>
    </citation>
    <scope>NUCLEOTIDE SEQUENCE [LARGE SCALE GENOMIC DNA]</scope>
    <source>
        <strain evidence="9">GI5</strain>
    </source>
</reference>
<dbReference type="InterPro" id="IPR015942">
    <property type="entry name" value="Asp/Glu/hydantoin_racemase"/>
</dbReference>
<keyword evidence="4 7" id="KW-0573">Peptidoglycan synthesis</keyword>
<dbReference type="InterPro" id="IPR004391">
    <property type="entry name" value="Glu_race"/>
</dbReference>
<dbReference type="EC" id="5.1.1.3" evidence="2 7"/>
<comment type="catalytic activity">
    <reaction evidence="1 7">
        <text>L-glutamate = D-glutamate</text>
        <dbReference type="Rhea" id="RHEA:12813"/>
        <dbReference type="ChEBI" id="CHEBI:29985"/>
        <dbReference type="ChEBI" id="CHEBI:29986"/>
        <dbReference type="EC" id="5.1.1.3"/>
    </reaction>
</comment>
<dbReference type="NCBIfam" id="TIGR00067">
    <property type="entry name" value="glut_race"/>
    <property type="match status" value="1"/>
</dbReference>
<dbReference type="Proteomes" id="UP000235116">
    <property type="component" value="Chromosome"/>
</dbReference>
<dbReference type="PANTHER" id="PTHR21198">
    <property type="entry name" value="GLUTAMATE RACEMASE"/>
    <property type="match status" value="1"/>
</dbReference>
<dbReference type="GO" id="GO:0008881">
    <property type="term" value="F:glutamate racemase activity"/>
    <property type="evidence" value="ECO:0007669"/>
    <property type="project" value="UniProtKB-UniRule"/>
</dbReference>
<feature type="binding site" evidence="7">
    <location>
        <begin position="78"/>
        <end position="79"/>
    </location>
    <ligand>
        <name>substrate</name>
    </ligand>
</feature>
<evidence type="ECO:0000256" key="5">
    <source>
        <dbReference type="ARBA" id="ARBA00023235"/>
    </source>
</evidence>
<proteinExistence type="inferred from homology"/>
<dbReference type="HAMAP" id="MF_00258">
    <property type="entry name" value="Glu_racemase"/>
    <property type="match status" value="1"/>
</dbReference>
<dbReference type="PROSITE" id="PS00924">
    <property type="entry name" value="ASP_GLU_RACEMASE_2"/>
    <property type="match status" value="1"/>
</dbReference>
<protein>
    <recommendedName>
        <fullName evidence="2 7">Glutamate racemase</fullName>
        <ecNumber evidence="2 7">5.1.1.3</ecNumber>
    </recommendedName>
</protein>
<dbReference type="PANTHER" id="PTHR21198:SF2">
    <property type="entry name" value="GLUTAMATE RACEMASE"/>
    <property type="match status" value="1"/>
</dbReference>
<feature type="binding site" evidence="7">
    <location>
        <begin position="190"/>
        <end position="191"/>
    </location>
    <ligand>
        <name>substrate</name>
    </ligand>
</feature>
<keyword evidence="3 7" id="KW-0133">Cell shape</keyword>
<feature type="active site" description="Proton donor/acceptor" evidence="7">
    <location>
        <position position="77"/>
    </location>
</feature>
<evidence type="ECO:0000256" key="7">
    <source>
        <dbReference type="HAMAP-Rule" id="MF_00258"/>
    </source>
</evidence>
<feature type="active site" description="Proton donor/acceptor" evidence="7">
    <location>
        <position position="189"/>
    </location>
</feature>
<dbReference type="Gene3D" id="3.40.50.1860">
    <property type="match status" value="2"/>
</dbReference>